<dbReference type="PANTHER" id="PTHR45625">
    <property type="entry name" value="PEPTIDYL-PROLYL CIS-TRANS ISOMERASE-RELATED"/>
    <property type="match status" value="1"/>
</dbReference>
<dbReference type="EMBL" id="BAEQ01000004">
    <property type="protein sequence ID" value="GAC27074.1"/>
    <property type="molecule type" value="Genomic_DNA"/>
</dbReference>
<keyword evidence="3" id="KW-0732">Signal</keyword>
<sequence length="263" mass="27631">MTLTKSKGLSAILLSLAMVIPLSVQATVVEVRTVLGNFEVNLFDETTPKTVENFLSYVNSGEYANGVVHRTQANFVMQAGGFTYNNVFPPTAIQTGAAVVNEPVLSNVRGTIAMAKVGGNVNSATSQWFINVSNNAANLDVQNGGFTVFGQVLGNGMEIVDAIANTPNFDYGAPFTTIPLREFTSADKSAGIVPTDSNLVMITDIVSTNTAVVTNPSLNPAPNTLLAASNENASNDSDSGGSMGTLLVLLLAATAFRRRLHKV</sequence>
<feature type="signal peptide" evidence="3">
    <location>
        <begin position="1"/>
        <end position="26"/>
    </location>
</feature>
<dbReference type="Gene3D" id="2.40.100.10">
    <property type="entry name" value="Cyclophilin-like"/>
    <property type="match status" value="1"/>
</dbReference>
<dbReference type="Proteomes" id="UP000006251">
    <property type="component" value="Unassembled WGS sequence"/>
</dbReference>
<dbReference type="EC" id="5.2.1.8" evidence="3"/>
<evidence type="ECO:0000256" key="3">
    <source>
        <dbReference type="RuleBase" id="RU363019"/>
    </source>
</evidence>
<feature type="chain" id="PRO_5006527423" description="Peptidyl-prolyl cis-trans isomerase" evidence="3">
    <location>
        <begin position="27"/>
        <end position="263"/>
    </location>
</feature>
<reference evidence="6" key="1">
    <citation type="journal article" date="2014" name="Environ. Microbiol.">
        <title>Comparative genomics of the marine bacterial genus Glaciecola reveals the high degree of genomic diversity and genomic characteristic for cold adaptation.</title>
        <authorList>
            <person name="Qin Q.L."/>
            <person name="Xie B.B."/>
            <person name="Yu Y."/>
            <person name="Shu Y.L."/>
            <person name="Rong J.C."/>
            <person name="Zhang Y.J."/>
            <person name="Zhao D.L."/>
            <person name="Chen X.L."/>
            <person name="Zhang X.Y."/>
            <person name="Chen B."/>
            <person name="Zhou B.C."/>
            <person name="Zhang Y.Z."/>
        </authorList>
    </citation>
    <scope>NUCLEOTIDE SEQUENCE [LARGE SCALE GENOMIC DNA]</scope>
    <source>
        <strain evidence="6">ACAM 615</strain>
    </source>
</reference>
<dbReference type="GO" id="GO:0003755">
    <property type="term" value="F:peptidyl-prolyl cis-trans isomerase activity"/>
    <property type="evidence" value="ECO:0007669"/>
    <property type="project" value="UniProtKB-UniRule"/>
</dbReference>
<dbReference type="SUPFAM" id="SSF50891">
    <property type="entry name" value="Cyclophilin-like"/>
    <property type="match status" value="1"/>
</dbReference>
<protein>
    <recommendedName>
        <fullName evidence="3">Peptidyl-prolyl cis-trans isomerase</fullName>
        <shortName evidence="3">PPIase</shortName>
        <ecNumber evidence="3">5.2.1.8</ecNumber>
    </recommendedName>
</protein>
<evidence type="ECO:0000313" key="6">
    <source>
        <dbReference type="Proteomes" id="UP000006251"/>
    </source>
</evidence>
<dbReference type="InterPro" id="IPR029000">
    <property type="entry name" value="Cyclophilin-like_dom_sf"/>
</dbReference>
<feature type="domain" description="PPIase cyclophilin-type" evidence="4">
    <location>
        <begin position="35"/>
        <end position="185"/>
    </location>
</feature>
<dbReference type="PRINTS" id="PR00153">
    <property type="entry name" value="CSAPPISMRASE"/>
</dbReference>
<dbReference type="PANTHER" id="PTHR45625:SF4">
    <property type="entry name" value="PEPTIDYLPROLYL ISOMERASE DOMAIN AND WD REPEAT-CONTAINING PROTEIN 1"/>
    <property type="match status" value="1"/>
</dbReference>
<accession>K6Y2M2</accession>
<gene>
    <name evidence="5" type="primary">ppiA</name>
    <name evidence="5" type="ORF">GPAL_0193</name>
</gene>
<evidence type="ECO:0000256" key="1">
    <source>
        <dbReference type="ARBA" id="ARBA00023110"/>
    </source>
</evidence>
<name>K6Y2M2_9ALTE</name>
<evidence type="ECO:0000313" key="5">
    <source>
        <dbReference type="EMBL" id="GAC27074.1"/>
    </source>
</evidence>
<dbReference type="RefSeq" id="WP_006008281.1">
    <property type="nucleotide sequence ID" value="NZ_AUAV01000013.1"/>
</dbReference>
<dbReference type="InterPro" id="IPR044666">
    <property type="entry name" value="Cyclophilin_A-like"/>
</dbReference>
<evidence type="ECO:0000259" key="4">
    <source>
        <dbReference type="PROSITE" id="PS50072"/>
    </source>
</evidence>
<comment type="similarity">
    <text evidence="3">Belongs to the cyclophilin-type PPIase family.</text>
</comment>
<dbReference type="AlphaFoldDB" id="K6Y2M2"/>
<evidence type="ECO:0000256" key="2">
    <source>
        <dbReference type="ARBA" id="ARBA00023235"/>
    </source>
</evidence>
<keyword evidence="6" id="KW-1185">Reference proteome</keyword>
<dbReference type="STRING" id="1121922.GCA_000428905_02492"/>
<comment type="caution">
    <text evidence="5">The sequence shown here is derived from an EMBL/GenBank/DDBJ whole genome shotgun (WGS) entry which is preliminary data.</text>
</comment>
<organism evidence="5 6">
    <name type="scientific">Brumicola pallidula DSM 14239 = ACAM 615</name>
    <dbReference type="NCBI Taxonomy" id="1121922"/>
    <lineage>
        <taxon>Bacteria</taxon>
        <taxon>Pseudomonadati</taxon>
        <taxon>Pseudomonadota</taxon>
        <taxon>Gammaproteobacteria</taxon>
        <taxon>Alteromonadales</taxon>
        <taxon>Alteromonadaceae</taxon>
        <taxon>Brumicola</taxon>
    </lineage>
</organism>
<keyword evidence="1 3" id="KW-0697">Rotamase</keyword>
<comment type="catalytic activity">
    <reaction evidence="3">
        <text>[protein]-peptidylproline (omega=180) = [protein]-peptidylproline (omega=0)</text>
        <dbReference type="Rhea" id="RHEA:16237"/>
        <dbReference type="Rhea" id="RHEA-COMP:10747"/>
        <dbReference type="Rhea" id="RHEA-COMP:10748"/>
        <dbReference type="ChEBI" id="CHEBI:83833"/>
        <dbReference type="ChEBI" id="CHEBI:83834"/>
        <dbReference type="EC" id="5.2.1.8"/>
    </reaction>
</comment>
<dbReference type="Pfam" id="PF00160">
    <property type="entry name" value="Pro_isomerase"/>
    <property type="match status" value="1"/>
</dbReference>
<dbReference type="PROSITE" id="PS50072">
    <property type="entry name" value="CSA_PPIASE_2"/>
    <property type="match status" value="1"/>
</dbReference>
<keyword evidence="2 3" id="KW-0413">Isomerase</keyword>
<proteinExistence type="inferred from homology"/>
<dbReference type="InterPro" id="IPR002130">
    <property type="entry name" value="Cyclophilin-type_PPIase_dom"/>
</dbReference>
<comment type="function">
    <text evidence="3">PPIases accelerate the folding of proteins. It catalyzes the cis-trans isomerization of proline imidic peptide bonds in oligopeptides.</text>
</comment>